<dbReference type="AlphaFoldDB" id="A0A0A9GKR0"/>
<accession>A0A0A9GKR0</accession>
<dbReference type="EMBL" id="GBRH01174800">
    <property type="protein sequence ID" value="JAE23096.1"/>
    <property type="molecule type" value="Transcribed_RNA"/>
</dbReference>
<protein>
    <submittedName>
        <fullName evidence="1">Uncharacterized protein</fullName>
    </submittedName>
</protein>
<name>A0A0A9GKR0_ARUDO</name>
<organism evidence="1">
    <name type="scientific">Arundo donax</name>
    <name type="common">Giant reed</name>
    <name type="synonym">Donax arundinaceus</name>
    <dbReference type="NCBI Taxonomy" id="35708"/>
    <lineage>
        <taxon>Eukaryota</taxon>
        <taxon>Viridiplantae</taxon>
        <taxon>Streptophyta</taxon>
        <taxon>Embryophyta</taxon>
        <taxon>Tracheophyta</taxon>
        <taxon>Spermatophyta</taxon>
        <taxon>Magnoliopsida</taxon>
        <taxon>Liliopsida</taxon>
        <taxon>Poales</taxon>
        <taxon>Poaceae</taxon>
        <taxon>PACMAD clade</taxon>
        <taxon>Arundinoideae</taxon>
        <taxon>Arundineae</taxon>
        <taxon>Arundo</taxon>
    </lineage>
</organism>
<proteinExistence type="predicted"/>
<evidence type="ECO:0000313" key="1">
    <source>
        <dbReference type="EMBL" id="JAE23096.1"/>
    </source>
</evidence>
<reference evidence="1" key="2">
    <citation type="journal article" date="2015" name="Data Brief">
        <title>Shoot transcriptome of the giant reed, Arundo donax.</title>
        <authorList>
            <person name="Barrero R.A."/>
            <person name="Guerrero F.D."/>
            <person name="Moolhuijzen P."/>
            <person name="Goolsby J.A."/>
            <person name="Tidwell J."/>
            <person name="Bellgard S.E."/>
            <person name="Bellgard M.I."/>
        </authorList>
    </citation>
    <scope>NUCLEOTIDE SEQUENCE</scope>
    <source>
        <tissue evidence="1">Shoot tissue taken approximately 20 cm above the soil surface</tissue>
    </source>
</reference>
<sequence>MRRWVAAAVWRQKRWIRHHKVRRRWRRRRAAARRRQQVLQRRVEISGHWRRRRISAAVWRKVPRRWRWIHRARLRRRRRAAKARTLLRPSGVRRRVELRLRATADGVGEAERAVGLAVRGAHLIADVPQRRPVAAASSGSQVGNRNACGADELVAEERHLRLHLELHQLLPVSVDVEREHRAVPVRVLAAVGVGGRLLPAAGEGHRGVERRLLERDEGPDAAAGD</sequence>
<reference evidence="1" key="1">
    <citation type="submission" date="2014-09" db="EMBL/GenBank/DDBJ databases">
        <authorList>
            <person name="Magalhaes I.L.F."/>
            <person name="Oliveira U."/>
            <person name="Santos F.R."/>
            <person name="Vidigal T.H.D.A."/>
            <person name="Brescovit A.D."/>
            <person name="Santos A.J."/>
        </authorList>
    </citation>
    <scope>NUCLEOTIDE SEQUENCE</scope>
    <source>
        <tissue evidence="1">Shoot tissue taken approximately 20 cm above the soil surface</tissue>
    </source>
</reference>